<dbReference type="AlphaFoldDB" id="A0A2C5YK87"/>
<feature type="region of interest" description="Disordered" evidence="5">
    <location>
        <begin position="487"/>
        <end position="530"/>
    </location>
</feature>
<dbReference type="EMBL" id="NJEU01000985">
    <property type="protein sequence ID" value="PHH69177.1"/>
    <property type="molecule type" value="Genomic_DNA"/>
</dbReference>
<evidence type="ECO:0000313" key="8">
    <source>
        <dbReference type="Proteomes" id="UP000224854"/>
    </source>
</evidence>
<evidence type="ECO:0000259" key="6">
    <source>
        <dbReference type="PROSITE" id="PS51469"/>
    </source>
</evidence>
<accession>A0A2C5YK87</accession>
<evidence type="ECO:0000313" key="7">
    <source>
        <dbReference type="EMBL" id="PHH69177.1"/>
    </source>
</evidence>
<evidence type="ECO:0000256" key="5">
    <source>
        <dbReference type="SAM" id="MobiDB-lite"/>
    </source>
</evidence>
<feature type="compositionally biased region" description="Polar residues" evidence="5">
    <location>
        <begin position="390"/>
        <end position="399"/>
    </location>
</feature>
<dbReference type="Pfam" id="PF07738">
    <property type="entry name" value="Sad1_UNC"/>
    <property type="match status" value="1"/>
</dbReference>
<proteinExistence type="predicted"/>
<dbReference type="InterPro" id="IPR012919">
    <property type="entry name" value="SUN_dom"/>
</dbReference>
<organism evidence="7 8">
    <name type="scientific">Ophiocordyceps australis</name>
    <dbReference type="NCBI Taxonomy" id="1399860"/>
    <lineage>
        <taxon>Eukaryota</taxon>
        <taxon>Fungi</taxon>
        <taxon>Dikarya</taxon>
        <taxon>Ascomycota</taxon>
        <taxon>Pezizomycotina</taxon>
        <taxon>Sordariomycetes</taxon>
        <taxon>Hypocreomycetidae</taxon>
        <taxon>Hypocreales</taxon>
        <taxon>Ophiocordycipitaceae</taxon>
        <taxon>Ophiocordyceps</taxon>
    </lineage>
</organism>
<evidence type="ECO:0000256" key="1">
    <source>
        <dbReference type="ARBA" id="ARBA00004308"/>
    </source>
</evidence>
<comment type="caution">
    <text evidence="7">The sequence shown here is derived from an EMBL/GenBank/DDBJ whole genome shotgun (WGS) entry which is preliminary data.</text>
</comment>
<feature type="compositionally biased region" description="Low complexity" evidence="5">
    <location>
        <begin position="440"/>
        <end position="454"/>
    </location>
</feature>
<evidence type="ECO:0000256" key="3">
    <source>
        <dbReference type="ARBA" id="ARBA00022989"/>
    </source>
</evidence>
<dbReference type="PANTHER" id="PTHR12953:SF0">
    <property type="entry name" value="SUN DOMAIN-CONTAINING OSSIFICATION FACTOR"/>
    <property type="match status" value="1"/>
</dbReference>
<protein>
    <recommendedName>
        <fullName evidence="6">SUN domain-containing protein</fullName>
    </recommendedName>
</protein>
<dbReference type="GO" id="GO:0034975">
    <property type="term" value="P:protein folding in endoplasmic reticulum"/>
    <property type="evidence" value="ECO:0007669"/>
    <property type="project" value="TreeGrafter"/>
</dbReference>
<dbReference type="Proteomes" id="UP000224854">
    <property type="component" value="Unassembled WGS sequence"/>
</dbReference>
<feature type="compositionally biased region" description="Basic and acidic residues" evidence="5">
    <location>
        <begin position="149"/>
        <end position="161"/>
    </location>
</feature>
<feature type="region of interest" description="Disordered" evidence="5">
    <location>
        <begin position="55"/>
        <end position="86"/>
    </location>
</feature>
<feature type="region of interest" description="Disordered" evidence="5">
    <location>
        <begin position="140"/>
        <end position="161"/>
    </location>
</feature>
<dbReference type="GO" id="GO:0005737">
    <property type="term" value="C:cytoplasm"/>
    <property type="evidence" value="ECO:0007669"/>
    <property type="project" value="TreeGrafter"/>
</dbReference>
<feature type="region of interest" description="Disordered" evidence="5">
    <location>
        <begin position="384"/>
        <end position="454"/>
    </location>
</feature>
<keyword evidence="8" id="KW-1185">Reference proteome</keyword>
<dbReference type="GO" id="GO:0012505">
    <property type="term" value="C:endomembrane system"/>
    <property type="evidence" value="ECO:0007669"/>
    <property type="project" value="UniProtKB-SubCell"/>
</dbReference>
<dbReference type="InterPro" id="IPR045120">
    <property type="entry name" value="Suco/Slp1-like"/>
</dbReference>
<name>A0A2C5YK87_9HYPO</name>
<dbReference type="GO" id="GO:0016020">
    <property type="term" value="C:membrane"/>
    <property type="evidence" value="ECO:0007669"/>
    <property type="project" value="InterPro"/>
</dbReference>
<feature type="domain" description="SUN" evidence="6">
    <location>
        <begin position="145"/>
        <end position="313"/>
    </location>
</feature>
<feature type="region of interest" description="Disordered" evidence="5">
    <location>
        <begin position="1"/>
        <end position="31"/>
    </location>
</feature>
<evidence type="ECO:0000256" key="4">
    <source>
        <dbReference type="ARBA" id="ARBA00023136"/>
    </source>
</evidence>
<comment type="subcellular location">
    <subcellularLocation>
        <location evidence="1">Endomembrane system</location>
    </subcellularLocation>
</comment>
<keyword evidence="2" id="KW-0812">Transmembrane</keyword>
<keyword evidence="4" id="KW-0472">Membrane</keyword>
<feature type="compositionally biased region" description="Polar residues" evidence="5">
    <location>
        <begin position="487"/>
        <end position="503"/>
    </location>
</feature>
<feature type="compositionally biased region" description="Polar residues" evidence="5">
    <location>
        <begin position="408"/>
        <end position="432"/>
    </location>
</feature>
<reference evidence="7 8" key="1">
    <citation type="submission" date="2017-06" db="EMBL/GenBank/DDBJ databases">
        <title>Ant-infecting Ophiocordyceps genomes reveal a high diversity of potential behavioral manipulation genes and a possible major role for enterotoxins.</title>
        <authorList>
            <person name="De Bekker C."/>
            <person name="Evans H.C."/>
            <person name="Brachmann A."/>
            <person name="Hughes D.P."/>
        </authorList>
    </citation>
    <scope>NUCLEOTIDE SEQUENCE [LARGE SCALE GENOMIC DNA]</scope>
    <source>
        <strain evidence="7 8">1348a</strain>
    </source>
</reference>
<sequence>MSSRPTASRTSELSHLGEQTQFPTAGIDITEPEAHSAASAFLSFEDWKELMLRRAGQDPQIWRSRKPSQRRHDAGGGDPSTNSAVGLGEEGEISLDFGDYQANLAYKNTDMPGVIAPAGHGTGGSNGDGTASENREYKYNDESLGDDSDLAHGDTGVHRSRDAGKTCKERFSYSSFDAGATMLKTAPGAKNARAILIENKDSYMLLECAAPSKYIIVELSDDILIDTIVLANFEFFSSMIRHFRVSVSDRYPVKADKWRELGTFEARNSRDLQPFLVENPQMWAKYLRIDFLTHYGTEYYCPVSLLRVHGSRMLDSWKDSETGRQDDVYIDASATSEIQQATIGFSPSSSTSVQSSSVQPHHSLGQCFILSAFEPHHYKPATCPAAPSGSRATNLQPFTPSQPPDVTPPTSLTPQENSGSCISTNTGSSPTLASHGHNITAPGTALPPTAAALEPSLPGSASTLVRFGTDNSTASYNTTYTNIVSSSIPPSFKASTAPTMTGNTAGGFDSISNGGKPRVSGSFSSANTPPSPTVHEGFFNAITKRLQQVESNLTLSLKYVEEQSRHLREALIRGEQKQQSAVSLFLRSLNQTVLAELHHARDQYHQLWQSTVLALDSQADRADRDLVALSTRLNLLADEVVFQKRMAIVQALVLLSFILCIPYQQLAIRLPLGPVQPLDRYLVSIAYLLRFRICPACPPSLPLPL</sequence>
<dbReference type="PANTHER" id="PTHR12953">
    <property type="entry name" value="MEMBRANE PROTEIN CH1 RELATED"/>
    <property type="match status" value="1"/>
</dbReference>
<feature type="compositionally biased region" description="Polar residues" evidence="5">
    <location>
        <begin position="1"/>
        <end position="23"/>
    </location>
</feature>
<gene>
    <name evidence="7" type="ORF">CDD82_7949</name>
</gene>
<dbReference type="PROSITE" id="PS51469">
    <property type="entry name" value="SUN"/>
    <property type="match status" value="1"/>
</dbReference>
<dbReference type="OrthoDB" id="266334at2759"/>
<evidence type="ECO:0000256" key="2">
    <source>
        <dbReference type="ARBA" id="ARBA00022692"/>
    </source>
</evidence>
<keyword evidence="3" id="KW-1133">Transmembrane helix</keyword>
<dbReference type="Gene3D" id="2.60.120.260">
    <property type="entry name" value="Galactose-binding domain-like"/>
    <property type="match status" value="1"/>
</dbReference>